<sequence length="209" mass="22568">MDPVKIIEGKVSDLHRDDVDTDQIIPARFMKRVERTGFGEFLFHDAKQAPDWDVAVGEEYPILTSGANFGSGSSREHAPWALEDAGFKAIVAVSLADIFYSNSTKIGLLPIELPEDQVRAVAAAGAARIDLEAQTVTIGAGTADEQAFSFDIHPETKHRLLNGLDDIGLTLAQADKIDAFEARLEQRAWSGPSSRSLPAEDPIATTPVA</sequence>
<evidence type="ECO:0000256" key="9">
    <source>
        <dbReference type="ARBA" id="ARBA00022605"/>
    </source>
</evidence>
<dbReference type="Proteomes" id="UP001277761">
    <property type="component" value="Unassembled WGS sequence"/>
</dbReference>
<evidence type="ECO:0000259" key="15">
    <source>
        <dbReference type="Pfam" id="PF00694"/>
    </source>
</evidence>
<feature type="domain" description="Aconitase A/isopropylmalate dehydratase small subunit swivel" evidence="15">
    <location>
        <begin position="2"/>
        <end position="115"/>
    </location>
</feature>
<evidence type="ECO:0000256" key="12">
    <source>
        <dbReference type="ARBA" id="ARBA00031631"/>
    </source>
</evidence>
<evidence type="ECO:0000256" key="8">
    <source>
        <dbReference type="ARBA" id="ARBA00022430"/>
    </source>
</evidence>
<dbReference type="PANTHER" id="PTHR43345">
    <property type="entry name" value="3-ISOPROPYLMALATE DEHYDRATASE SMALL SUBUNIT 2-RELATED-RELATED"/>
    <property type="match status" value="1"/>
</dbReference>
<dbReference type="EC" id="4.2.1.33" evidence="6"/>
<dbReference type="GO" id="GO:0003861">
    <property type="term" value="F:3-isopropylmalate dehydratase activity"/>
    <property type="evidence" value="ECO:0007669"/>
    <property type="project" value="UniProtKB-EC"/>
</dbReference>
<feature type="region of interest" description="Disordered" evidence="14">
    <location>
        <begin position="190"/>
        <end position="209"/>
    </location>
</feature>
<dbReference type="InterPro" id="IPR015928">
    <property type="entry name" value="Aconitase/3IPM_dehydase_swvl"/>
</dbReference>
<evidence type="ECO:0000313" key="16">
    <source>
        <dbReference type="EMBL" id="MDX8150296.1"/>
    </source>
</evidence>
<gene>
    <name evidence="16" type="primary">leuD</name>
    <name evidence="16" type="ORF">SK069_01710</name>
</gene>
<dbReference type="NCBIfam" id="TIGR00171">
    <property type="entry name" value="leuD"/>
    <property type="match status" value="1"/>
</dbReference>
<dbReference type="CDD" id="cd01577">
    <property type="entry name" value="IPMI_Swivel"/>
    <property type="match status" value="1"/>
</dbReference>
<comment type="similarity">
    <text evidence="4">Belongs to the LeuD family. LeuD type 1 subfamily.</text>
</comment>
<dbReference type="Pfam" id="PF00694">
    <property type="entry name" value="Aconitase_C"/>
    <property type="match status" value="1"/>
</dbReference>
<dbReference type="Gene3D" id="3.20.19.10">
    <property type="entry name" value="Aconitase, domain 4"/>
    <property type="match status" value="1"/>
</dbReference>
<evidence type="ECO:0000256" key="11">
    <source>
        <dbReference type="ARBA" id="ARBA00023304"/>
    </source>
</evidence>
<proteinExistence type="inferred from homology"/>
<dbReference type="InterPro" id="IPR050075">
    <property type="entry name" value="LeuD"/>
</dbReference>
<dbReference type="EMBL" id="JAXAVX010000001">
    <property type="protein sequence ID" value="MDX8150296.1"/>
    <property type="molecule type" value="Genomic_DNA"/>
</dbReference>
<keyword evidence="17" id="KW-1185">Reference proteome</keyword>
<evidence type="ECO:0000256" key="7">
    <source>
        <dbReference type="ARBA" id="ARBA00017233"/>
    </source>
</evidence>
<evidence type="ECO:0000256" key="6">
    <source>
        <dbReference type="ARBA" id="ARBA00011998"/>
    </source>
</evidence>
<evidence type="ECO:0000313" key="17">
    <source>
        <dbReference type="Proteomes" id="UP001277761"/>
    </source>
</evidence>
<dbReference type="InterPro" id="IPR004431">
    <property type="entry name" value="3-IsopropMal_deHydase_ssu"/>
</dbReference>
<organism evidence="16 17">
    <name type="scientific">Patulibacter brassicae</name>
    <dbReference type="NCBI Taxonomy" id="1705717"/>
    <lineage>
        <taxon>Bacteria</taxon>
        <taxon>Bacillati</taxon>
        <taxon>Actinomycetota</taxon>
        <taxon>Thermoleophilia</taxon>
        <taxon>Solirubrobacterales</taxon>
        <taxon>Patulibacteraceae</taxon>
        <taxon>Patulibacter</taxon>
    </lineage>
</organism>
<keyword evidence="11" id="KW-0100">Branched-chain amino acid biosynthesis</keyword>
<dbReference type="InterPro" id="IPR033940">
    <property type="entry name" value="IPMI_Swivel"/>
</dbReference>
<evidence type="ECO:0000256" key="2">
    <source>
        <dbReference type="ARBA" id="ARBA00002695"/>
    </source>
</evidence>
<dbReference type="InterPro" id="IPR000573">
    <property type="entry name" value="AconitaseA/IPMdHydase_ssu_swvl"/>
</dbReference>
<evidence type="ECO:0000256" key="13">
    <source>
        <dbReference type="ARBA" id="ARBA00033368"/>
    </source>
</evidence>
<keyword evidence="8" id="KW-0432">Leucine biosynthesis</keyword>
<comment type="pathway">
    <text evidence="3">Amino-acid biosynthesis; L-leucine biosynthesis; L-leucine from 3-methyl-2-oxobutanoate: step 2/4.</text>
</comment>
<accession>A0ABU4VER5</accession>
<dbReference type="RefSeq" id="WP_319952447.1">
    <property type="nucleotide sequence ID" value="NZ_JAXAVX010000001.1"/>
</dbReference>
<protein>
    <recommendedName>
        <fullName evidence="7">3-isopropylmalate dehydratase small subunit</fullName>
        <ecNumber evidence="6">4.2.1.33</ecNumber>
    </recommendedName>
    <alternativeName>
        <fullName evidence="12">Alpha-IPM isomerase</fullName>
    </alternativeName>
    <alternativeName>
        <fullName evidence="13">Isopropylmalate isomerase</fullName>
    </alternativeName>
</protein>
<evidence type="ECO:0000256" key="5">
    <source>
        <dbReference type="ARBA" id="ARBA00011271"/>
    </source>
</evidence>
<evidence type="ECO:0000256" key="3">
    <source>
        <dbReference type="ARBA" id="ARBA00004729"/>
    </source>
</evidence>
<reference evidence="16 17" key="1">
    <citation type="submission" date="2023-11" db="EMBL/GenBank/DDBJ databases">
        <authorList>
            <person name="Xu M."/>
            <person name="Jiang T."/>
        </authorList>
    </citation>
    <scope>NUCLEOTIDE SEQUENCE [LARGE SCALE GENOMIC DNA]</scope>
    <source>
        <strain evidence="16 17">SD</strain>
    </source>
</reference>
<evidence type="ECO:0000256" key="10">
    <source>
        <dbReference type="ARBA" id="ARBA00023239"/>
    </source>
</evidence>
<comment type="caution">
    <text evidence="16">The sequence shown here is derived from an EMBL/GenBank/DDBJ whole genome shotgun (WGS) entry which is preliminary data.</text>
</comment>
<comment type="catalytic activity">
    <reaction evidence="1">
        <text>(2R,3S)-3-isopropylmalate = (2S)-2-isopropylmalate</text>
        <dbReference type="Rhea" id="RHEA:32287"/>
        <dbReference type="ChEBI" id="CHEBI:1178"/>
        <dbReference type="ChEBI" id="CHEBI:35121"/>
        <dbReference type="EC" id="4.2.1.33"/>
    </reaction>
</comment>
<comment type="function">
    <text evidence="2">Catalyzes the isomerization between 2-isopropylmalate and 3-isopropylmalate, via the formation of 2-isopropylmaleate.</text>
</comment>
<dbReference type="SUPFAM" id="SSF52016">
    <property type="entry name" value="LeuD/IlvD-like"/>
    <property type="match status" value="1"/>
</dbReference>
<keyword evidence="10 16" id="KW-0456">Lyase</keyword>
<evidence type="ECO:0000256" key="14">
    <source>
        <dbReference type="SAM" id="MobiDB-lite"/>
    </source>
</evidence>
<keyword evidence="9" id="KW-0028">Amino-acid biosynthesis</keyword>
<comment type="subunit">
    <text evidence="5">Heterodimer of LeuC and LeuD.</text>
</comment>
<evidence type="ECO:0000256" key="1">
    <source>
        <dbReference type="ARBA" id="ARBA00000491"/>
    </source>
</evidence>
<evidence type="ECO:0000256" key="4">
    <source>
        <dbReference type="ARBA" id="ARBA00009845"/>
    </source>
</evidence>
<dbReference type="NCBIfam" id="NF002458">
    <property type="entry name" value="PRK01641.1"/>
    <property type="match status" value="1"/>
</dbReference>
<name>A0ABU4VER5_9ACTN</name>
<dbReference type="PANTHER" id="PTHR43345:SF5">
    <property type="entry name" value="3-ISOPROPYLMALATE DEHYDRATASE SMALL SUBUNIT"/>
    <property type="match status" value="1"/>
</dbReference>